<dbReference type="Pfam" id="PF13439">
    <property type="entry name" value="Glyco_transf_4"/>
    <property type="match status" value="1"/>
</dbReference>
<dbReference type="CDD" id="cd03809">
    <property type="entry name" value="GT4_MtfB-like"/>
    <property type="match status" value="1"/>
</dbReference>
<evidence type="ECO:0000256" key="2">
    <source>
        <dbReference type="ARBA" id="ARBA00022679"/>
    </source>
</evidence>
<proteinExistence type="predicted"/>
<evidence type="ECO:0000256" key="1">
    <source>
        <dbReference type="ARBA" id="ARBA00022676"/>
    </source>
</evidence>
<evidence type="ECO:0000313" key="5">
    <source>
        <dbReference type="EMBL" id="UGS38705.1"/>
    </source>
</evidence>
<evidence type="ECO:0000313" key="6">
    <source>
        <dbReference type="Proteomes" id="UP001162834"/>
    </source>
</evidence>
<dbReference type="Pfam" id="PF00534">
    <property type="entry name" value="Glycos_transf_1"/>
    <property type="match status" value="1"/>
</dbReference>
<dbReference type="AlphaFoldDB" id="A0A9E6Y286"/>
<dbReference type="PANTHER" id="PTHR46401">
    <property type="entry name" value="GLYCOSYLTRANSFERASE WBBK-RELATED"/>
    <property type="match status" value="1"/>
</dbReference>
<keyword evidence="1 5" id="KW-0328">Glycosyltransferase</keyword>
<feature type="domain" description="Glycosyltransferase subfamily 4-like N-terminal" evidence="4">
    <location>
        <begin position="27"/>
        <end position="187"/>
    </location>
</feature>
<dbReference type="InterPro" id="IPR028098">
    <property type="entry name" value="Glyco_trans_4-like_N"/>
</dbReference>
<dbReference type="Proteomes" id="UP001162834">
    <property type="component" value="Chromosome"/>
</dbReference>
<dbReference type="InterPro" id="IPR001296">
    <property type="entry name" value="Glyco_trans_1"/>
</dbReference>
<dbReference type="PANTHER" id="PTHR46401:SF2">
    <property type="entry name" value="GLYCOSYLTRANSFERASE WBBK-RELATED"/>
    <property type="match status" value="1"/>
</dbReference>
<accession>A0A9E6Y286</accession>
<evidence type="ECO:0000259" key="3">
    <source>
        <dbReference type="Pfam" id="PF00534"/>
    </source>
</evidence>
<dbReference type="GO" id="GO:0009103">
    <property type="term" value="P:lipopolysaccharide biosynthetic process"/>
    <property type="evidence" value="ECO:0007669"/>
    <property type="project" value="TreeGrafter"/>
</dbReference>
<dbReference type="Gene3D" id="3.40.50.2000">
    <property type="entry name" value="Glycogen Phosphorylase B"/>
    <property type="match status" value="2"/>
</dbReference>
<dbReference type="EC" id="2.4.1.250" evidence="5"/>
<gene>
    <name evidence="5" type="primary">mshA_19</name>
    <name evidence="5" type="ORF">DSM104329_05135</name>
</gene>
<organism evidence="5 6">
    <name type="scientific">Capillimicrobium parvum</name>
    <dbReference type="NCBI Taxonomy" id="2884022"/>
    <lineage>
        <taxon>Bacteria</taxon>
        <taxon>Bacillati</taxon>
        <taxon>Actinomycetota</taxon>
        <taxon>Thermoleophilia</taxon>
        <taxon>Solirubrobacterales</taxon>
        <taxon>Capillimicrobiaceae</taxon>
        <taxon>Capillimicrobium</taxon>
    </lineage>
</organism>
<name>A0A9E6Y286_9ACTN</name>
<dbReference type="EMBL" id="CP087164">
    <property type="protein sequence ID" value="UGS38705.1"/>
    <property type="molecule type" value="Genomic_DNA"/>
</dbReference>
<sequence>MVRGGASLSRRMHVGLNLVYLVPGQTGGTEVVARELLPALVAAAGDRIRFTAFVNREAAAAPGGPWKELMPAVTVPVAATNRVQWVRGEQQHLPRLAGRAGVDVLHSLANTGPAWGRCARVVTIHDLIHRFHPDTHGGLKARGMALLVPLAIRRSHRVMADSQSTAEDLVRELRVPRAKIDVVALGVGSTARATPRPEARLRAEHALGDRPIVLTVAAKRPHKNLPRLLEALALVDPARRPVLVVPGYGTAFHDDELGALVARLGIAGDVRLLGWVSDEELEGLYAAASVFAFPSLYEGFGLPVLEAMARGLPVACSDRGSLREVAGDAARRFDPERPGDIADAITAVLDDPAEADRLRAAGRAQAARFTWQATARATLDSYERTLAAFRSRA</sequence>
<dbReference type="SUPFAM" id="SSF53756">
    <property type="entry name" value="UDP-Glycosyltransferase/glycogen phosphorylase"/>
    <property type="match status" value="1"/>
</dbReference>
<evidence type="ECO:0000259" key="4">
    <source>
        <dbReference type="Pfam" id="PF13439"/>
    </source>
</evidence>
<protein>
    <submittedName>
        <fullName evidence="5">D-inositol-3-phosphate glycosyltransferase</fullName>
        <ecNumber evidence="5">2.4.1.250</ecNumber>
    </submittedName>
</protein>
<keyword evidence="2 5" id="KW-0808">Transferase</keyword>
<feature type="domain" description="Glycosyl transferase family 1" evidence="3">
    <location>
        <begin position="202"/>
        <end position="364"/>
    </location>
</feature>
<reference evidence="5" key="1">
    <citation type="journal article" date="2022" name="Int. J. Syst. Evol. Microbiol.">
        <title>Pseudomonas aegrilactucae sp. nov. and Pseudomonas morbosilactucae sp. nov., pathogens causing bacterial rot of lettuce in Japan.</title>
        <authorList>
            <person name="Sawada H."/>
            <person name="Fujikawa T."/>
            <person name="Satou M."/>
        </authorList>
    </citation>
    <scope>NUCLEOTIDE SEQUENCE</scope>
    <source>
        <strain evidence="5">0166_1</strain>
    </source>
</reference>
<dbReference type="KEGG" id="sbae:DSM104329_05135"/>
<dbReference type="GO" id="GO:0102710">
    <property type="term" value="F:D-inositol-3-phosphate glycosyltransferase activity"/>
    <property type="evidence" value="ECO:0007669"/>
    <property type="project" value="UniProtKB-EC"/>
</dbReference>
<keyword evidence="6" id="KW-1185">Reference proteome</keyword>